<dbReference type="InterPro" id="IPR010911">
    <property type="entry name" value="Rab_BD"/>
</dbReference>
<evidence type="ECO:0000256" key="2">
    <source>
        <dbReference type="ARBA" id="ARBA00022490"/>
    </source>
</evidence>
<accession>A0A3B3TC89</accession>
<dbReference type="InterPro" id="IPR051745">
    <property type="entry name" value="Intracell_Transport_Effector"/>
</dbReference>
<comment type="subcellular location">
    <subcellularLocation>
        <location evidence="1">Cytoplasm</location>
        <location evidence="1">Perinuclear region</location>
    </subcellularLocation>
</comment>
<dbReference type="Ensembl" id="ENSPKIT00000020939.1">
    <property type="protein sequence ID" value="ENSPKIP00000039926.1"/>
    <property type="gene ID" value="ENSPKIG00000017096.1"/>
</dbReference>
<dbReference type="AlphaFoldDB" id="A0A3B3TC89"/>
<dbReference type="PANTHER" id="PTHR14555">
    <property type="entry name" value="MYELIN-ASSOCIATED OLIGODENDROCYTIC BASIC PROTEIN MOBP -RELATED"/>
    <property type="match status" value="1"/>
</dbReference>
<feature type="domain" description="RabBD" evidence="9">
    <location>
        <begin position="4"/>
        <end position="62"/>
    </location>
</feature>
<evidence type="ECO:0000313" key="10">
    <source>
        <dbReference type="Ensembl" id="ENSPKIP00000039926.1"/>
    </source>
</evidence>
<evidence type="ECO:0000256" key="1">
    <source>
        <dbReference type="ARBA" id="ARBA00004556"/>
    </source>
</evidence>
<evidence type="ECO:0000259" key="8">
    <source>
        <dbReference type="PROSITE" id="PS50178"/>
    </source>
</evidence>
<dbReference type="InterPro" id="IPR011011">
    <property type="entry name" value="Znf_FYVE_PHD"/>
</dbReference>
<keyword evidence="2" id="KW-0963">Cytoplasm</keyword>
<proteinExistence type="predicted"/>
<dbReference type="GO" id="GO:0003779">
    <property type="term" value="F:actin binding"/>
    <property type="evidence" value="ECO:0007669"/>
    <property type="project" value="TreeGrafter"/>
</dbReference>
<protein>
    <recommendedName>
        <fullName evidence="12">RabBD domain-containing protein</fullName>
    </recommendedName>
</protein>
<evidence type="ECO:0000256" key="3">
    <source>
        <dbReference type="ARBA" id="ARBA00022723"/>
    </source>
</evidence>
<evidence type="ECO:0008006" key="12">
    <source>
        <dbReference type="Google" id="ProtNLM"/>
    </source>
</evidence>
<evidence type="ECO:0000256" key="7">
    <source>
        <dbReference type="SAM" id="Coils"/>
    </source>
</evidence>
<sequence length="147" mass="16996">MGRKLDLSGLTHKEAEHVLQVVKRDMMLRKKEEKRLRELRRELAEEGSRCLLLSRQEQFNQRCCMRCCSPFTFLLNRKRLCDDCGYNVCRSCGSYSAEERAWICTACHKARSPFPGLSNKASSYIHNAFLVMNVILISGGMSSCHWE</sequence>
<dbReference type="GeneTree" id="ENSGT00950000183138"/>
<evidence type="ECO:0000256" key="4">
    <source>
        <dbReference type="ARBA" id="ARBA00022771"/>
    </source>
</evidence>
<dbReference type="GO" id="GO:0008270">
    <property type="term" value="F:zinc ion binding"/>
    <property type="evidence" value="ECO:0007669"/>
    <property type="project" value="UniProtKB-KW"/>
</dbReference>
<evidence type="ECO:0000256" key="5">
    <source>
        <dbReference type="ARBA" id="ARBA00022833"/>
    </source>
</evidence>
<dbReference type="GO" id="GO:0031267">
    <property type="term" value="F:small GTPase binding"/>
    <property type="evidence" value="ECO:0007669"/>
    <property type="project" value="InterPro"/>
</dbReference>
<dbReference type="SUPFAM" id="SSF57903">
    <property type="entry name" value="FYVE/PHD zinc finger"/>
    <property type="match status" value="1"/>
</dbReference>
<feature type="coiled-coil region" evidence="7">
    <location>
        <begin position="22"/>
        <end position="49"/>
    </location>
</feature>
<dbReference type="GO" id="GO:0006886">
    <property type="term" value="P:intracellular protein transport"/>
    <property type="evidence" value="ECO:0007669"/>
    <property type="project" value="InterPro"/>
</dbReference>
<dbReference type="GO" id="GO:0017022">
    <property type="term" value="F:myosin binding"/>
    <property type="evidence" value="ECO:0007669"/>
    <property type="project" value="TreeGrafter"/>
</dbReference>
<dbReference type="Gene3D" id="3.30.40.10">
    <property type="entry name" value="Zinc/RING finger domain, C3HC4 (zinc finger)"/>
    <property type="match status" value="1"/>
</dbReference>
<dbReference type="InterPro" id="IPR017455">
    <property type="entry name" value="Znf_FYVE-rel"/>
</dbReference>
<dbReference type="PROSITE" id="PS50916">
    <property type="entry name" value="RABBD"/>
    <property type="match status" value="1"/>
</dbReference>
<dbReference type="GO" id="GO:0048471">
    <property type="term" value="C:perinuclear region of cytoplasm"/>
    <property type="evidence" value="ECO:0007669"/>
    <property type="project" value="UniProtKB-SubCell"/>
</dbReference>
<feature type="domain" description="FYVE-type" evidence="8">
    <location>
        <begin position="58"/>
        <end position="112"/>
    </location>
</feature>
<keyword evidence="3" id="KW-0479">Metal-binding</keyword>
<evidence type="ECO:0000313" key="11">
    <source>
        <dbReference type="Proteomes" id="UP000261540"/>
    </source>
</evidence>
<dbReference type="CDD" id="cd15753">
    <property type="entry name" value="FYVE_SlaC2-c"/>
    <property type="match status" value="1"/>
</dbReference>
<dbReference type="FunFam" id="3.30.40.10:FF:000018">
    <property type="entry name" value="Synaptotagmin-like 5, isoform CRA_a"/>
    <property type="match status" value="1"/>
</dbReference>
<dbReference type="InterPro" id="IPR013083">
    <property type="entry name" value="Znf_RING/FYVE/PHD"/>
</dbReference>
<organism evidence="10 11">
    <name type="scientific">Paramormyrops kingsleyae</name>
    <dbReference type="NCBI Taxonomy" id="1676925"/>
    <lineage>
        <taxon>Eukaryota</taxon>
        <taxon>Metazoa</taxon>
        <taxon>Chordata</taxon>
        <taxon>Craniata</taxon>
        <taxon>Vertebrata</taxon>
        <taxon>Euteleostomi</taxon>
        <taxon>Actinopterygii</taxon>
        <taxon>Neopterygii</taxon>
        <taxon>Teleostei</taxon>
        <taxon>Osteoglossocephala</taxon>
        <taxon>Osteoglossomorpha</taxon>
        <taxon>Osteoglossiformes</taxon>
        <taxon>Mormyridae</taxon>
        <taxon>Paramormyrops</taxon>
    </lineage>
</organism>
<keyword evidence="4 6" id="KW-0863">Zinc-finger</keyword>
<dbReference type="STRING" id="1676925.ENSPKIP00000039926"/>
<keyword evidence="11" id="KW-1185">Reference proteome</keyword>
<dbReference type="Pfam" id="PF02318">
    <property type="entry name" value="FYVE_2"/>
    <property type="match status" value="1"/>
</dbReference>
<dbReference type="Proteomes" id="UP000261540">
    <property type="component" value="Unplaced"/>
</dbReference>
<reference evidence="10" key="2">
    <citation type="submission" date="2025-09" db="UniProtKB">
        <authorList>
            <consortium name="Ensembl"/>
        </authorList>
    </citation>
    <scope>IDENTIFICATION</scope>
</reference>
<evidence type="ECO:0000256" key="6">
    <source>
        <dbReference type="PROSITE-ProRule" id="PRU00091"/>
    </source>
</evidence>
<dbReference type="PROSITE" id="PS50178">
    <property type="entry name" value="ZF_FYVE"/>
    <property type="match status" value="1"/>
</dbReference>
<dbReference type="InterPro" id="IPR041282">
    <property type="entry name" value="FYVE_2"/>
</dbReference>
<keyword evidence="5" id="KW-0862">Zinc</keyword>
<evidence type="ECO:0000259" key="9">
    <source>
        <dbReference type="PROSITE" id="PS50916"/>
    </source>
</evidence>
<name>A0A3B3TC89_9TELE</name>
<dbReference type="PANTHER" id="PTHR14555:SF6">
    <property type="entry name" value="RAB EFFECTOR MYRIP"/>
    <property type="match status" value="1"/>
</dbReference>
<reference evidence="10" key="1">
    <citation type="submission" date="2025-08" db="UniProtKB">
        <authorList>
            <consortium name="Ensembl"/>
        </authorList>
    </citation>
    <scope>IDENTIFICATION</scope>
</reference>
<keyword evidence="7" id="KW-0175">Coiled coil</keyword>
<dbReference type="GO" id="GO:0030864">
    <property type="term" value="C:cortical actin cytoskeleton"/>
    <property type="evidence" value="ECO:0007669"/>
    <property type="project" value="TreeGrafter"/>
</dbReference>